<evidence type="ECO:0000256" key="1">
    <source>
        <dbReference type="SAM" id="Phobius"/>
    </source>
</evidence>
<reference evidence="2" key="2">
    <citation type="submission" date="2025-09" db="UniProtKB">
        <authorList>
            <consortium name="Ensembl"/>
        </authorList>
    </citation>
    <scope>IDENTIFICATION</scope>
</reference>
<organism evidence="2 3">
    <name type="scientific">Cyanoderma ruficeps</name>
    <name type="common">rufous-capped babbler</name>
    <dbReference type="NCBI Taxonomy" id="181631"/>
    <lineage>
        <taxon>Eukaryota</taxon>
        <taxon>Metazoa</taxon>
        <taxon>Chordata</taxon>
        <taxon>Craniata</taxon>
        <taxon>Vertebrata</taxon>
        <taxon>Euteleostomi</taxon>
        <taxon>Archelosauria</taxon>
        <taxon>Archosauria</taxon>
        <taxon>Dinosauria</taxon>
        <taxon>Saurischia</taxon>
        <taxon>Theropoda</taxon>
        <taxon>Coelurosauria</taxon>
        <taxon>Aves</taxon>
        <taxon>Neognathae</taxon>
        <taxon>Neoaves</taxon>
        <taxon>Telluraves</taxon>
        <taxon>Australaves</taxon>
        <taxon>Passeriformes</taxon>
        <taxon>Sylvioidea</taxon>
        <taxon>Timaliidae</taxon>
        <taxon>Cyanoderma</taxon>
    </lineage>
</organism>
<keyword evidence="1" id="KW-0812">Transmembrane</keyword>
<accession>A0A8C3P599</accession>
<name>A0A8C3P599_9PASS</name>
<evidence type="ECO:0000313" key="3">
    <source>
        <dbReference type="Proteomes" id="UP000694396"/>
    </source>
</evidence>
<proteinExistence type="predicted"/>
<reference evidence="2" key="1">
    <citation type="submission" date="2025-08" db="UniProtKB">
        <authorList>
            <consortium name="Ensembl"/>
        </authorList>
    </citation>
    <scope>IDENTIFICATION</scope>
</reference>
<protein>
    <submittedName>
        <fullName evidence="2">Uncharacterized protein</fullName>
    </submittedName>
</protein>
<keyword evidence="3" id="KW-1185">Reference proteome</keyword>
<dbReference type="Ensembl" id="ENSCRFT00000005706.1">
    <property type="protein sequence ID" value="ENSCRFP00000005495.1"/>
    <property type="gene ID" value="ENSCRFG00000004431.1"/>
</dbReference>
<sequence length="91" mass="10239">VSWRNKPSKTQRDSKQMNPEITWRMPKQLEQRAEILMHGVGGVPTPENTFLAYLAIDFVSSVGSDSPLFLFLFILSLSLSPLSHYCVVGTQ</sequence>
<keyword evidence="1" id="KW-1133">Transmembrane helix</keyword>
<dbReference type="Proteomes" id="UP000694396">
    <property type="component" value="Unplaced"/>
</dbReference>
<feature type="transmembrane region" description="Helical" evidence="1">
    <location>
        <begin position="68"/>
        <end position="88"/>
    </location>
</feature>
<dbReference type="AlphaFoldDB" id="A0A8C3P599"/>
<keyword evidence="1" id="KW-0472">Membrane</keyword>
<evidence type="ECO:0000313" key="2">
    <source>
        <dbReference type="Ensembl" id="ENSCRFP00000005495.1"/>
    </source>
</evidence>